<sequence length="235" mass="26625">MLTELNVTTMLNFTAAPPLADALRSGSNSRVSSCPPSSPSTSPWGFWVMQLPCGSSALRYPNTLFLFNLVIADFLALISLPLRIHALLVGHWVFGDTMCRINLFLMFSNRSASIALMTVVAIYRYFKVVPPHHRVNLMTRRQAAFVSLIVWFLVIGPRVPMLAFNHIKRRGHRSQCFFFTSYKEASRSILILLKTHRILTVLEFFLPAAILLFCSVRIHSFLRGRQIGNPEKVCL</sequence>
<dbReference type="Proteomes" id="UP001619887">
    <property type="component" value="Unassembled WGS sequence"/>
</dbReference>
<keyword evidence="3 8" id="KW-1133">Transmembrane helix</keyword>
<proteinExistence type="predicted"/>
<keyword evidence="2 8" id="KW-0812">Transmembrane</keyword>
<comment type="caution">
    <text evidence="10">The sequence shown here is derived from an EMBL/GenBank/DDBJ whole genome shotgun (WGS) entry which is preliminary data.</text>
</comment>
<evidence type="ECO:0000256" key="2">
    <source>
        <dbReference type="ARBA" id="ARBA00022692"/>
    </source>
</evidence>
<accession>A0ABD2FSL6</accession>
<keyword evidence="5 8" id="KW-0472">Membrane</keyword>
<name>A0ABD2FSL6_PAGBO</name>
<evidence type="ECO:0000256" key="3">
    <source>
        <dbReference type="ARBA" id="ARBA00022989"/>
    </source>
</evidence>
<feature type="domain" description="G-protein coupled receptors family 1 profile" evidence="9">
    <location>
        <begin position="44"/>
        <end position="235"/>
    </location>
</feature>
<keyword evidence="4" id="KW-0297">G-protein coupled receptor</keyword>
<dbReference type="PANTHER" id="PTHR46048:SF10">
    <property type="entry name" value="HYDROXYCARBOXYLIC ACID RECEPTOR 1-4-RELATED"/>
    <property type="match status" value="1"/>
</dbReference>
<evidence type="ECO:0000256" key="5">
    <source>
        <dbReference type="ARBA" id="ARBA00023136"/>
    </source>
</evidence>
<dbReference type="Gene3D" id="1.20.1070.10">
    <property type="entry name" value="Rhodopsin 7-helix transmembrane proteins"/>
    <property type="match status" value="1"/>
</dbReference>
<gene>
    <name evidence="10" type="ORF">OYC64_012851</name>
</gene>
<feature type="transmembrane region" description="Helical" evidence="8">
    <location>
        <begin position="103"/>
        <end position="123"/>
    </location>
</feature>
<evidence type="ECO:0000256" key="6">
    <source>
        <dbReference type="ARBA" id="ARBA00023170"/>
    </source>
</evidence>
<evidence type="ECO:0000256" key="4">
    <source>
        <dbReference type="ARBA" id="ARBA00023040"/>
    </source>
</evidence>
<feature type="transmembrane region" description="Helical" evidence="8">
    <location>
        <begin position="143"/>
        <end position="164"/>
    </location>
</feature>
<feature type="transmembrane region" description="Helical" evidence="8">
    <location>
        <begin position="64"/>
        <end position="82"/>
    </location>
</feature>
<protein>
    <recommendedName>
        <fullName evidence="9">G-protein coupled receptors family 1 profile domain-containing protein</fullName>
    </recommendedName>
</protein>
<keyword evidence="11" id="KW-1185">Reference proteome</keyword>
<evidence type="ECO:0000256" key="8">
    <source>
        <dbReference type="SAM" id="Phobius"/>
    </source>
</evidence>
<dbReference type="Pfam" id="PF00001">
    <property type="entry name" value="7tm_1"/>
    <property type="match status" value="1"/>
</dbReference>
<dbReference type="InterPro" id="IPR051893">
    <property type="entry name" value="HCARs"/>
</dbReference>
<reference evidence="10 11" key="2">
    <citation type="journal article" date="2024" name="G3 (Bethesda)">
        <title>The genome of the cryopelagic Antarctic bald notothen, Trematomus borchgrevinki.</title>
        <authorList>
            <person name="Rayamajhi N."/>
            <person name="Rivera-Colon A.G."/>
            <person name="Minhas B.F."/>
            <person name="Cheng C.C."/>
            <person name="Catchen J.M."/>
        </authorList>
    </citation>
    <scope>NUCLEOTIDE SEQUENCE [LARGE SCALE GENOMIC DNA]</scope>
    <source>
        <strain evidence="10">AGRC-2024</strain>
    </source>
</reference>
<dbReference type="PANTHER" id="PTHR46048">
    <property type="entry name" value="HYDROXYCARBOXYLIC ACID RECEPTOR 2"/>
    <property type="match status" value="1"/>
</dbReference>
<evidence type="ECO:0000256" key="7">
    <source>
        <dbReference type="ARBA" id="ARBA00023224"/>
    </source>
</evidence>
<keyword evidence="6" id="KW-0675">Receptor</keyword>
<dbReference type="PROSITE" id="PS50262">
    <property type="entry name" value="G_PROTEIN_RECEP_F1_2"/>
    <property type="match status" value="1"/>
</dbReference>
<dbReference type="InterPro" id="IPR017452">
    <property type="entry name" value="GPCR_Rhodpsn_7TM"/>
</dbReference>
<dbReference type="GO" id="GO:0004930">
    <property type="term" value="F:G protein-coupled receptor activity"/>
    <property type="evidence" value="ECO:0007669"/>
    <property type="project" value="UniProtKB-KW"/>
</dbReference>
<dbReference type="GO" id="GO:0016020">
    <property type="term" value="C:membrane"/>
    <property type="evidence" value="ECO:0007669"/>
    <property type="project" value="UniProtKB-SubCell"/>
</dbReference>
<organism evidence="10 11">
    <name type="scientific">Pagothenia borchgrevinki</name>
    <name type="common">Bald rockcod</name>
    <name type="synonym">Trematomus borchgrevinki</name>
    <dbReference type="NCBI Taxonomy" id="8213"/>
    <lineage>
        <taxon>Eukaryota</taxon>
        <taxon>Metazoa</taxon>
        <taxon>Chordata</taxon>
        <taxon>Craniata</taxon>
        <taxon>Vertebrata</taxon>
        <taxon>Euteleostomi</taxon>
        <taxon>Actinopterygii</taxon>
        <taxon>Neopterygii</taxon>
        <taxon>Teleostei</taxon>
        <taxon>Neoteleostei</taxon>
        <taxon>Acanthomorphata</taxon>
        <taxon>Eupercaria</taxon>
        <taxon>Perciformes</taxon>
        <taxon>Notothenioidei</taxon>
        <taxon>Nototheniidae</taxon>
        <taxon>Pagothenia</taxon>
    </lineage>
</organism>
<keyword evidence="7" id="KW-0807">Transducer</keyword>
<evidence type="ECO:0000259" key="9">
    <source>
        <dbReference type="PROSITE" id="PS50262"/>
    </source>
</evidence>
<evidence type="ECO:0000313" key="11">
    <source>
        <dbReference type="Proteomes" id="UP001619887"/>
    </source>
</evidence>
<dbReference type="PRINTS" id="PR00237">
    <property type="entry name" value="GPCRRHODOPSN"/>
</dbReference>
<dbReference type="InterPro" id="IPR000276">
    <property type="entry name" value="GPCR_Rhodpsn"/>
</dbReference>
<dbReference type="EMBL" id="JBIYXZ010002087">
    <property type="protein sequence ID" value="KAL3044441.1"/>
    <property type="molecule type" value="Genomic_DNA"/>
</dbReference>
<feature type="transmembrane region" description="Helical" evidence="8">
    <location>
        <begin position="198"/>
        <end position="218"/>
    </location>
</feature>
<dbReference type="AlphaFoldDB" id="A0ABD2FSL6"/>
<evidence type="ECO:0000313" key="10">
    <source>
        <dbReference type="EMBL" id="KAL3044441.1"/>
    </source>
</evidence>
<dbReference type="SUPFAM" id="SSF81321">
    <property type="entry name" value="Family A G protein-coupled receptor-like"/>
    <property type="match status" value="1"/>
</dbReference>
<reference evidence="10 11" key="1">
    <citation type="journal article" date="2022" name="G3 (Bethesda)">
        <title>Evaluating Illumina-, Nanopore-, and PacBio-based genome assembly strategies with the bald notothen, Trematomus borchgrevinki.</title>
        <authorList>
            <person name="Rayamajhi N."/>
            <person name="Cheng C.C."/>
            <person name="Catchen J.M."/>
        </authorList>
    </citation>
    <scope>NUCLEOTIDE SEQUENCE [LARGE SCALE GENOMIC DNA]</scope>
    <source>
        <strain evidence="10">AGRC-2024</strain>
    </source>
</reference>
<comment type="subcellular location">
    <subcellularLocation>
        <location evidence="1">Membrane</location>
        <topology evidence="1">Multi-pass membrane protein</topology>
    </subcellularLocation>
</comment>
<evidence type="ECO:0000256" key="1">
    <source>
        <dbReference type="ARBA" id="ARBA00004141"/>
    </source>
</evidence>